<dbReference type="PROSITE" id="PS51724">
    <property type="entry name" value="SPOR"/>
    <property type="match status" value="1"/>
</dbReference>
<reference evidence="3" key="2">
    <citation type="journal article" date="2021" name="PeerJ">
        <title>Extensive microbial diversity within the chicken gut microbiome revealed by metagenomics and culture.</title>
        <authorList>
            <person name="Gilroy R."/>
            <person name="Ravi A."/>
            <person name="Getino M."/>
            <person name="Pursley I."/>
            <person name="Horton D.L."/>
            <person name="Alikhan N.F."/>
            <person name="Baker D."/>
            <person name="Gharbi K."/>
            <person name="Hall N."/>
            <person name="Watson M."/>
            <person name="Adriaenssens E.M."/>
            <person name="Foster-Nyarko E."/>
            <person name="Jarju S."/>
            <person name="Secka A."/>
            <person name="Antonio M."/>
            <person name="Oren A."/>
            <person name="Chaudhuri R.R."/>
            <person name="La Ragione R."/>
            <person name="Hildebrand F."/>
            <person name="Pallen M.J."/>
        </authorList>
    </citation>
    <scope>NUCLEOTIDE SEQUENCE</scope>
    <source>
        <strain evidence="3">7463</strain>
    </source>
</reference>
<organism evidence="3 4">
    <name type="scientific">Candidatus Aphodousia faecigallinarum</name>
    <dbReference type="NCBI Taxonomy" id="2840677"/>
    <lineage>
        <taxon>Bacteria</taxon>
        <taxon>Pseudomonadati</taxon>
        <taxon>Pseudomonadota</taxon>
        <taxon>Betaproteobacteria</taxon>
        <taxon>Burkholderiales</taxon>
        <taxon>Sutterellaceae</taxon>
        <taxon>Sutterellaceae incertae sedis</taxon>
        <taxon>Candidatus Aphodousia</taxon>
    </lineage>
</organism>
<evidence type="ECO:0000256" key="1">
    <source>
        <dbReference type="SAM" id="MobiDB-lite"/>
    </source>
</evidence>
<dbReference type="Pfam" id="PF05036">
    <property type="entry name" value="SPOR"/>
    <property type="match status" value="1"/>
</dbReference>
<accession>A0A9D1IKC9</accession>
<name>A0A9D1IKC9_9BURK</name>
<dbReference type="GO" id="GO:0042834">
    <property type="term" value="F:peptidoglycan binding"/>
    <property type="evidence" value="ECO:0007669"/>
    <property type="project" value="InterPro"/>
</dbReference>
<comment type="caution">
    <text evidence="3">The sequence shown here is derived from an EMBL/GenBank/DDBJ whole genome shotgun (WGS) entry which is preliminary data.</text>
</comment>
<dbReference type="AlphaFoldDB" id="A0A9D1IKC9"/>
<evidence type="ECO:0000313" key="4">
    <source>
        <dbReference type="Proteomes" id="UP000824083"/>
    </source>
</evidence>
<feature type="region of interest" description="Disordered" evidence="1">
    <location>
        <begin position="83"/>
        <end position="105"/>
    </location>
</feature>
<reference evidence="3" key="1">
    <citation type="submission" date="2020-10" db="EMBL/GenBank/DDBJ databases">
        <authorList>
            <person name="Gilroy R."/>
        </authorList>
    </citation>
    <scope>NUCLEOTIDE SEQUENCE</scope>
    <source>
        <strain evidence="3">7463</strain>
    </source>
</reference>
<dbReference type="EMBL" id="DVMY01000085">
    <property type="protein sequence ID" value="HIU37672.1"/>
    <property type="molecule type" value="Genomic_DNA"/>
</dbReference>
<dbReference type="InterPro" id="IPR036680">
    <property type="entry name" value="SPOR-like_sf"/>
</dbReference>
<evidence type="ECO:0000313" key="3">
    <source>
        <dbReference type="EMBL" id="HIU37672.1"/>
    </source>
</evidence>
<dbReference type="InterPro" id="IPR007730">
    <property type="entry name" value="SPOR-like_dom"/>
</dbReference>
<dbReference type="SUPFAM" id="SSF110997">
    <property type="entry name" value="Sporulation related repeat"/>
    <property type="match status" value="1"/>
</dbReference>
<evidence type="ECO:0000259" key="2">
    <source>
        <dbReference type="PROSITE" id="PS51724"/>
    </source>
</evidence>
<proteinExistence type="predicted"/>
<gene>
    <name evidence="3" type="ORF">IAC56_05305</name>
</gene>
<dbReference type="Gene3D" id="3.30.70.1070">
    <property type="entry name" value="Sporulation related repeat"/>
    <property type="match status" value="1"/>
</dbReference>
<feature type="domain" description="SPOR" evidence="2">
    <location>
        <begin position="148"/>
        <end position="230"/>
    </location>
</feature>
<dbReference type="Proteomes" id="UP000824083">
    <property type="component" value="Unassembled WGS sequence"/>
</dbReference>
<sequence length="265" mass="29476">MKKLALVLCLVCFGYYGWDAAKDWLLPPSENELSVNDAAMSRAEVFPSAMQNIVPVQDLPAYIDQQRELMKQQSSIERVELKTENEPIDHSPLPDPSPIFKPSKTSDAASVNVSTCFQMGPLPRSALPSINRSIESAGLLEVVRVDSILNPDSYVVFIIPTTTEKGARALMTQVRKRGYKSAVVVTEGPLLNAVQLGRFQDQNKAEQFFEDAKQRLHMNDLRMTRLIGKPSNSVTLTFNALTEAQVQALQGLAKKHKQALKECVY</sequence>
<protein>
    <submittedName>
        <fullName evidence="3">SPOR domain-containing protein</fullName>
    </submittedName>
</protein>